<dbReference type="EMBL" id="LRPO01000035">
    <property type="protein sequence ID" value="KWZ81085.1"/>
    <property type="molecule type" value="Genomic_DNA"/>
</dbReference>
<organism evidence="1 2">
    <name type="scientific">Bifidobacterium bifidum</name>
    <dbReference type="NCBI Taxonomy" id="1681"/>
    <lineage>
        <taxon>Bacteria</taxon>
        <taxon>Bacillati</taxon>
        <taxon>Actinomycetota</taxon>
        <taxon>Actinomycetes</taxon>
        <taxon>Bifidobacteriales</taxon>
        <taxon>Bifidobacteriaceae</taxon>
        <taxon>Bifidobacterium</taxon>
    </lineage>
</organism>
<gene>
    <name evidence="1" type="ORF">HMPREF3196_01282</name>
</gene>
<comment type="caution">
    <text evidence="1">The sequence shown here is derived from an EMBL/GenBank/DDBJ whole genome shotgun (WGS) entry which is preliminary data.</text>
</comment>
<dbReference type="Proteomes" id="UP000070092">
    <property type="component" value="Unassembled WGS sequence"/>
</dbReference>
<proteinExistence type="predicted"/>
<name>A0A0H2PBR3_BIFBI</name>
<dbReference type="AlphaFoldDB" id="A0A0H2PBR3"/>
<evidence type="ECO:0000313" key="1">
    <source>
        <dbReference type="EMBL" id="KWZ81085.1"/>
    </source>
</evidence>
<dbReference type="PATRIC" id="fig|1681.46.peg.488"/>
<reference evidence="1 2" key="1">
    <citation type="submission" date="2016-01" db="EMBL/GenBank/DDBJ databases">
        <authorList>
            <person name="Oliw E.H."/>
        </authorList>
    </citation>
    <scope>NUCLEOTIDE SEQUENCE [LARGE SCALE GENOMIC DNA]</scope>
    <source>
        <strain evidence="1 2">MJR8628B</strain>
    </source>
</reference>
<accession>A0A0H2PBR3</accession>
<protein>
    <submittedName>
        <fullName evidence="1">Uncharacterized protein</fullName>
    </submittedName>
</protein>
<evidence type="ECO:0000313" key="2">
    <source>
        <dbReference type="Proteomes" id="UP000070092"/>
    </source>
</evidence>
<sequence>MFRFPDLIMVLNYGTIISMIECEPSAFKHWLTQPQIDYIFRHPVAVFEVQSRHAGDRVMAILGYPDEFRERPVELLVSQRTRKVFHAMDCRREWLYKFDD</sequence>